<evidence type="ECO:0000313" key="3">
    <source>
        <dbReference type="Proteomes" id="UP000230707"/>
    </source>
</evidence>
<dbReference type="InterPro" id="IPR018650">
    <property type="entry name" value="STSV1_Orf64"/>
</dbReference>
<keyword evidence="1" id="KW-0472">Membrane</keyword>
<feature type="transmembrane region" description="Helical" evidence="1">
    <location>
        <begin position="9"/>
        <end position="28"/>
    </location>
</feature>
<accession>A0A2H0NIB1</accession>
<sequence length="473" mass="54906">MKQYIRKNIASISVIFIILVTGIIYSYISVTSHIHFQTFGWDLGYFDQLIWKISKGVYPYSTLSEVNILAGHFAPILFLFAPLYWIWSDPRMLLISQAFLVVFAAYPLYIICRDKIKNFPFCLAVVFSYLFFIGTQWTILNEFHEVAVVPLLLSLLFYALEKEKKLLLWICIIGLLFTKEELALLVAAIGLTIYFHFKKKEGIYLFIFSFIFFFFLTNFFMPFISEKGTYYHPHLSSSAKTPSEFTLKLISDPSFALTSMVNPPEKIQTLLSSLLSFSLLPFFAPISILIPVVEQFLMRFLYTGPQITVWQNINHHAAPVSILLPLASIYATKRLVDKKNLNRARLLAFLTIVLFISSIIQDIYFKAPVHSIFKKQLYETLPWMYDNFEVLKFVPQNVAFATQNSLFPHVSQRNEIYLLPEIKNAKYIFVDLHDGPNKFSPLSYEEMKIFIDKLSKDYSVVYKKGDAILFKKD</sequence>
<feature type="transmembrane region" description="Helical" evidence="1">
    <location>
        <begin position="119"/>
        <end position="137"/>
    </location>
</feature>
<dbReference type="Proteomes" id="UP000230707">
    <property type="component" value="Unassembled WGS sequence"/>
</dbReference>
<comment type="caution">
    <text evidence="2">The sequence shown here is derived from an EMBL/GenBank/DDBJ whole genome shotgun (WGS) entry which is preliminary data.</text>
</comment>
<keyword evidence="1" id="KW-1133">Transmembrane helix</keyword>
<keyword evidence="1" id="KW-0812">Transmembrane</keyword>
<proteinExistence type="predicted"/>
<evidence type="ECO:0000256" key="1">
    <source>
        <dbReference type="SAM" id="Phobius"/>
    </source>
</evidence>
<feature type="transmembrane region" description="Helical" evidence="1">
    <location>
        <begin position="167"/>
        <end position="197"/>
    </location>
</feature>
<dbReference type="Pfam" id="PF09852">
    <property type="entry name" value="DUF2079"/>
    <property type="match status" value="1"/>
</dbReference>
<evidence type="ECO:0000313" key="2">
    <source>
        <dbReference type="EMBL" id="PIR08623.1"/>
    </source>
</evidence>
<feature type="transmembrane region" description="Helical" evidence="1">
    <location>
        <begin position="270"/>
        <end position="293"/>
    </location>
</feature>
<protein>
    <recommendedName>
        <fullName evidence="4">DUF2079 domain-containing protein</fullName>
    </recommendedName>
</protein>
<feature type="transmembrane region" description="Helical" evidence="1">
    <location>
        <begin position="93"/>
        <end position="112"/>
    </location>
</feature>
<reference evidence="2 3" key="1">
    <citation type="submission" date="2017-09" db="EMBL/GenBank/DDBJ databases">
        <title>Depth-based differentiation of microbial function through sediment-hosted aquifers and enrichment of novel symbionts in the deep terrestrial subsurface.</title>
        <authorList>
            <person name="Probst A.J."/>
            <person name="Ladd B."/>
            <person name="Jarett J.K."/>
            <person name="Geller-Mcgrath D.E."/>
            <person name="Sieber C.M."/>
            <person name="Emerson J.B."/>
            <person name="Anantharaman K."/>
            <person name="Thomas B.C."/>
            <person name="Malmstrom R."/>
            <person name="Stieglmeier M."/>
            <person name="Klingl A."/>
            <person name="Woyke T."/>
            <person name="Ryan C.M."/>
            <person name="Banfield J.F."/>
        </authorList>
    </citation>
    <scope>NUCLEOTIDE SEQUENCE [LARGE SCALE GENOMIC DNA]</scope>
    <source>
        <strain evidence="2">CG11_big_fil_rev_8_21_14_0_20_37_11</strain>
    </source>
</reference>
<gene>
    <name evidence="2" type="ORF">COV53_02050</name>
</gene>
<dbReference type="AlphaFoldDB" id="A0A2H0NIB1"/>
<dbReference type="EMBL" id="PCWS01000046">
    <property type="protein sequence ID" value="PIR08623.1"/>
    <property type="molecule type" value="Genomic_DNA"/>
</dbReference>
<name>A0A2H0NIB1_9BACT</name>
<evidence type="ECO:0008006" key="4">
    <source>
        <dbReference type="Google" id="ProtNLM"/>
    </source>
</evidence>
<feature type="transmembrane region" description="Helical" evidence="1">
    <location>
        <begin position="203"/>
        <end position="224"/>
    </location>
</feature>
<organism evidence="2 3">
    <name type="scientific">Candidatus Gottesmanbacteria bacterium CG11_big_fil_rev_8_21_14_0_20_37_11</name>
    <dbReference type="NCBI Taxonomy" id="1974575"/>
    <lineage>
        <taxon>Bacteria</taxon>
        <taxon>Candidatus Gottesmaniibacteriota</taxon>
    </lineage>
</organism>
<feature type="transmembrane region" description="Helical" evidence="1">
    <location>
        <begin position="344"/>
        <end position="365"/>
    </location>
</feature>